<feature type="compositionally biased region" description="Low complexity" evidence="2">
    <location>
        <begin position="1296"/>
        <end position="1309"/>
    </location>
</feature>
<feature type="region of interest" description="Disordered" evidence="2">
    <location>
        <begin position="845"/>
        <end position="897"/>
    </location>
</feature>
<keyword evidence="6" id="KW-1185">Reference proteome</keyword>
<dbReference type="Pfam" id="PF08372">
    <property type="entry name" value="PRT_C"/>
    <property type="match status" value="1"/>
</dbReference>
<organism evidence="5 6">
    <name type="scientific">Chlamydomonas eustigma</name>
    <dbReference type="NCBI Taxonomy" id="1157962"/>
    <lineage>
        <taxon>Eukaryota</taxon>
        <taxon>Viridiplantae</taxon>
        <taxon>Chlorophyta</taxon>
        <taxon>core chlorophytes</taxon>
        <taxon>Chlorophyceae</taxon>
        <taxon>CS clade</taxon>
        <taxon>Chlamydomonadales</taxon>
        <taxon>Chlamydomonadaceae</taxon>
        <taxon>Chlamydomonas</taxon>
    </lineage>
</organism>
<feature type="compositionally biased region" description="Polar residues" evidence="2">
    <location>
        <begin position="651"/>
        <end position="669"/>
    </location>
</feature>
<keyword evidence="3" id="KW-1133">Transmembrane helix</keyword>
<feature type="compositionally biased region" description="Polar residues" evidence="2">
    <location>
        <begin position="338"/>
        <end position="347"/>
    </location>
</feature>
<feature type="region of interest" description="Disordered" evidence="2">
    <location>
        <begin position="337"/>
        <end position="374"/>
    </location>
</feature>
<dbReference type="OrthoDB" id="546057at2759"/>
<feature type="region of interest" description="Disordered" evidence="2">
    <location>
        <begin position="84"/>
        <end position="123"/>
    </location>
</feature>
<dbReference type="EMBL" id="BEGY01000004">
    <property type="protein sequence ID" value="GAX73530.1"/>
    <property type="molecule type" value="Genomic_DNA"/>
</dbReference>
<proteinExistence type="predicted"/>
<sequence>MQYPLRQNHILIQVNYAERLPLSDADISSGTDVYCTLSVGPQRMSTAALRVERMTATSFHVVSPAPPTSTATHAHRPISTEIARTSSLSSEASSAGGGSLVTSPPSTNRVLSPTSSVTGKVSGAPARAAISPISLPQNHVVWEDHFLLREDDMTVSNMTMAFEVVAAKRWPVPDASLAVAELEVSDLLLEGLMEGREALLKLPLWVPDKQQQQRFQLQKSATSSFASAVAAAAAAAAGGGSGGTGAAAPAGVLVVTMKLQPTCMNEALSQQLPVDLMPTVTLDAHHLAPGSVVHSPAAHMYVEPCVVYLRVRLLGVEGLKFTPPAIPASNKTKAESSAVISAGSQGLTGPPSADLVPGSHEEGSKPRGLGVDNEGKAAVERSRLSDQMQEWGNQFEKGKSELMKAGESLAKQWGFSWKGFATSSFTPQQPAPSPHSDSGKELTAVQSPSSAGIIATAEASPESHAAAAAAAALAARFKAAGSSSTIPRGSAEDTKPFVSTHVSHTAPVASNTAGRVAISCAGTIAASSQVNKKHRKSVDFDVLMNVLETNGFSYTDRGIFSYFWCKLEYEGQELTSRMVQQDQGVVVWGGTESIVLAAVRPVGQAPLLVSLYGSRDKKSRGKPVCQVSLPFDDLLAAAGLSAGSTSRDSRQQGVPVSTASQVETDDATASSTGTIHQSCQEEVQCKATEGCHCGSLKDERGGMARHLEMMKGCLKGVKEKAAATLKSLVPGKPSYDPQLWPRGDIVIKGKLEEGGSIEVSLEVTAVDSDDRAAAWGLPLLKQKQVPLTLSSQPATATGAAAAAAATAAGAASDTKQLNITWMPCRGGTPAAAPWVPVAFPTASSSPSSLLPSNLAPDGPPMQQPQLQHASSPCTLSKPTSVPPDADPLLCTSKSGQTEPAASSTAVTSVALAVQQAQPLLGHGLVGLSNAACTSPPSVENQALAVQQAQPLLGHGHVGLLHFMLHSVEFDAIEYSKPLDSFFLLKCGNVWVCSCPCPPSRSPSWDVHCKLPMRRPADILSLSMYKRTELGGLGGKQGIQSLADIGGKKGASNVRTVMGIMGISGGSFLGKLRLRLSTLVPGRLHTVELPLQGERLLSRSGPTAGKATVSLMLDIPLLTPLLMSYIRPQLYPPVQIMSMGCVAGDDMQDPFLGDPVLEVDEEILERRAVRAVLSWLEQDCSPGVSSRVAKKLLDDGRQEFTLSRTKQNWRRLVAVLATLKPLMRWWNVVRSWRNPTLSSCVVICVVLWAMFPSRGTVIALVALSATLLWLRGNYQSADKLGIPLSMLEDLPADAEDPPQQQQQQLGPGASGLPVVGEQEVAVTATAGGTASSSSSSYFHSRSQPSLASTLVVPAGTAGSRGSGDQQVTSSASYYGSPTSPPSGGATTVAVSGGAAWKLTAMISGAASSVVPLDTFDNLKSQYDGVVGFLSLVQNVLDNIATALERIQALLTWQDPTATALLVAAMLVLALAIWLLGLPGVLAAAVLFDIIPPPFRDPLPAPPLVFFRNLPSRSDRMM</sequence>
<feature type="transmembrane region" description="Helical" evidence="3">
    <location>
        <begin position="1458"/>
        <end position="1486"/>
    </location>
</feature>
<keyword evidence="3" id="KW-0812">Transmembrane</keyword>
<accession>A0A250WSM9</accession>
<feature type="compositionally biased region" description="Low complexity" evidence="2">
    <location>
        <begin position="1367"/>
        <end position="1384"/>
    </location>
</feature>
<feature type="compositionally biased region" description="Polar residues" evidence="2">
    <location>
        <begin position="863"/>
        <end position="879"/>
    </location>
</feature>
<evidence type="ECO:0000259" key="4">
    <source>
        <dbReference type="Pfam" id="PF08372"/>
    </source>
</evidence>
<dbReference type="PANTHER" id="PTHR31425:SF50">
    <property type="entry name" value="FT-INTERACTING PROTEIN 3-RELATED"/>
    <property type="match status" value="1"/>
</dbReference>
<dbReference type="InterPro" id="IPR013583">
    <property type="entry name" value="MCTP_C"/>
</dbReference>
<protein>
    <recommendedName>
        <fullName evidence="4">Multiple C2 domain-containing protein</fullName>
    </recommendedName>
</protein>
<feature type="region of interest" description="Disordered" evidence="2">
    <location>
        <begin position="1352"/>
        <end position="1384"/>
    </location>
</feature>
<name>A0A250WSM9_9CHLO</name>
<evidence type="ECO:0000313" key="6">
    <source>
        <dbReference type="Proteomes" id="UP000232323"/>
    </source>
</evidence>
<dbReference type="InterPro" id="IPR047259">
    <property type="entry name" value="QUIRKY-like"/>
</dbReference>
<evidence type="ECO:0000256" key="1">
    <source>
        <dbReference type="ARBA" id="ARBA00022737"/>
    </source>
</evidence>
<feature type="compositionally biased region" description="Polar residues" evidence="2">
    <location>
        <begin position="101"/>
        <end position="119"/>
    </location>
</feature>
<feature type="domain" description="Multiple C2" evidence="4">
    <location>
        <begin position="1414"/>
        <end position="1516"/>
    </location>
</feature>
<gene>
    <name evidence="5" type="ORF">CEUSTIGMA_g982.t1</name>
</gene>
<keyword evidence="1" id="KW-0677">Repeat</keyword>
<evidence type="ECO:0000313" key="5">
    <source>
        <dbReference type="EMBL" id="GAX73530.1"/>
    </source>
</evidence>
<dbReference type="Proteomes" id="UP000232323">
    <property type="component" value="Unassembled WGS sequence"/>
</dbReference>
<dbReference type="STRING" id="1157962.A0A250WSM9"/>
<evidence type="ECO:0000256" key="2">
    <source>
        <dbReference type="SAM" id="MobiDB-lite"/>
    </source>
</evidence>
<evidence type="ECO:0000256" key="3">
    <source>
        <dbReference type="SAM" id="Phobius"/>
    </source>
</evidence>
<feature type="region of interest" description="Disordered" evidence="2">
    <location>
        <begin position="424"/>
        <end position="449"/>
    </location>
</feature>
<keyword evidence="3" id="KW-0472">Membrane</keyword>
<feature type="region of interest" description="Disordered" evidence="2">
    <location>
        <begin position="642"/>
        <end position="669"/>
    </location>
</feature>
<feature type="region of interest" description="Disordered" evidence="2">
    <location>
        <begin position="1289"/>
        <end position="1309"/>
    </location>
</feature>
<comment type="caution">
    <text evidence="5">The sequence shown here is derived from an EMBL/GenBank/DDBJ whole genome shotgun (WGS) entry which is preliminary data.</text>
</comment>
<dbReference type="PANTHER" id="PTHR31425">
    <property type="entry name" value="PHOSPHORIBOSYLANTHRANILATE TRANSFERASE ISOFORM 1"/>
    <property type="match status" value="1"/>
</dbReference>
<reference evidence="5 6" key="1">
    <citation type="submission" date="2017-08" db="EMBL/GenBank/DDBJ databases">
        <title>Acidophilic green algal genome provides insights into adaptation to an acidic environment.</title>
        <authorList>
            <person name="Hirooka S."/>
            <person name="Hirose Y."/>
            <person name="Kanesaki Y."/>
            <person name="Higuchi S."/>
            <person name="Fujiwara T."/>
            <person name="Onuma R."/>
            <person name="Era A."/>
            <person name="Ohbayashi R."/>
            <person name="Uzuka A."/>
            <person name="Nozaki H."/>
            <person name="Yoshikawa H."/>
            <person name="Miyagishima S.Y."/>
        </authorList>
    </citation>
    <scope>NUCLEOTIDE SEQUENCE [LARGE SCALE GENOMIC DNA]</scope>
    <source>
        <strain evidence="5 6">NIES-2499</strain>
    </source>
</reference>